<gene>
    <name evidence="2" type="primary">Ccdc171_3</name>
    <name evidence="2" type="ORF">PRUHIM_R12993</name>
</gene>
<proteinExistence type="predicted"/>
<dbReference type="PANTHER" id="PTHR37476:SF1">
    <property type="entry name" value="COILED-COIL DOMAIN-CONTAINING PROTEIN 171"/>
    <property type="match status" value="1"/>
</dbReference>
<dbReference type="OrthoDB" id="287623at2759"/>
<feature type="non-terminal residue" evidence="2">
    <location>
        <position position="1"/>
    </location>
</feature>
<feature type="non-terminal residue" evidence="2">
    <location>
        <position position="175"/>
    </location>
</feature>
<keyword evidence="3" id="KW-1185">Reference proteome</keyword>
<feature type="coiled-coil region" evidence="1">
    <location>
        <begin position="38"/>
        <end position="99"/>
    </location>
</feature>
<accession>A0A7K5RA68</accession>
<dbReference type="EMBL" id="VYZK01001267">
    <property type="protein sequence ID" value="NWT76621.1"/>
    <property type="molecule type" value="Genomic_DNA"/>
</dbReference>
<reference evidence="2 3" key="1">
    <citation type="submission" date="2019-09" db="EMBL/GenBank/DDBJ databases">
        <title>Bird 10,000 Genomes (B10K) Project - Family phase.</title>
        <authorList>
            <person name="Zhang G."/>
        </authorList>
    </citation>
    <scope>NUCLEOTIDE SEQUENCE [LARGE SCALE GENOMIC DNA]</scope>
    <source>
        <strain evidence="2">B10K-DU-013-18</strain>
        <tissue evidence="2">Muscle</tissue>
    </source>
</reference>
<comment type="caution">
    <text evidence="2">The sequence shown here is derived from an EMBL/GenBank/DDBJ whole genome shotgun (WGS) entry which is preliminary data.</text>
</comment>
<organism evidence="2 3">
    <name type="scientific">Prunella himalayana</name>
    <dbReference type="NCBI Taxonomy" id="670356"/>
    <lineage>
        <taxon>Eukaryota</taxon>
        <taxon>Metazoa</taxon>
        <taxon>Chordata</taxon>
        <taxon>Craniata</taxon>
        <taxon>Vertebrata</taxon>
        <taxon>Euteleostomi</taxon>
        <taxon>Archelosauria</taxon>
        <taxon>Archosauria</taxon>
        <taxon>Dinosauria</taxon>
        <taxon>Saurischia</taxon>
        <taxon>Theropoda</taxon>
        <taxon>Coelurosauria</taxon>
        <taxon>Aves</taxon>
        <taxon>Neognathae</taxon>
        <taxon>Neoaves</taxon>
        <taxon>Telluraves</taxon>
        <taxon>Australaves</taxon>
        <taxon>Passeriformes</taxon>
        <taxon>Passeroidea</taxon>
        <taxon>Prunellidae</taxon>
        <taxon>Prunella</taxon>
    </lineage>
</organism>
<keyword evidence="1" id="KW-0175">Coiled coil</keyword>
<evidence type="ECO:0000313" key="2">
    <source>
        <dbReference type="EMBL" id="NWT76621.1"/>
    </source>
</evidence>
<dbReference type="PANTHER" id="PTHR37476">
    <property type="entry name" value="COILED-COIL DOMAIN-CONTAINING PROTEIN 171"/>
    <property type="match status" value="1"/>
</dbReference>
<dbReference type="Proteomes" id="UP000566454">
    <property type="component" value="Unassembled WGS sequence"/>
</dbReference>
<evidence type="ECO:0000256" key="1">
    <source>
        <dbReference type="SAM" id="Coils"/>
    </source>
</evidence>
<dbReference type="AlphaFoldDB" id="A0A7K5RA68"/>
<name>A0A7K5RA68_9PASE</name>
<protein>
    <submittedName>
        <fullName evidence="2">CC171 protein</fullName>
    </submittedName>
</protein>
<feature type="coiled-coil region" evidence="1">
    <location>
        <begin position="125"/>
        <end position="172"/>
    </location>
</feature>
<evidence type="ECO:0000313" key="3">
    <source>
        <dbReference type="Proteomes" id="UP000566454"/>
    </source>
</evidence>
<sequence length="175" mass="20554">AILQQEIFEYLDRLHAAELESYSLHMQLAECRQSISEMQKDSEKAHRLQEQLNELQHVKSSTTCFSFQKINQDNTHKELDNALQREHEARLLLQEHQQRLRDLISRLESHSFTSTDRIPVSSVPLMNISEAVEELRRRGEALDHQMSLLQDTEQYRQQLQQSLQEAEHAVQQGPK</sequence>